<feature type="domain" description="Polysaccharide pyruvyl transferase" evidence="1">
    <location>
        <begin position="9"/>
        <end position="291"/>
    </location>
</feature>
<dbReference type="Proteomes" id="UP000256727">
    <property type="component" value="Unassembled WGS sequence"/>
</dbReference>
<reference evidence="2 3" key="1">
    <citation type="submission" date="2018-07" db="EMBL/GenBank/DDBJ databases">
        <title>Sequencing the genomes of 1000 actinobacteria strains.</title>
        <authorList>
            <person name="Klenk H.-P."/>
        </authorList>
    </citation>
    <scope>NUCLEOTIDE SEQUENCE [LARGE SCALE GENOMIC DNA]</scope>
    <source>
        <strain evidence="2 3">DSM 14442</strain>
    </source>
</reference>
<gene>
    <name evidence="2" type="ORF">C8E99_1593</name>
</gene>
<dbReference type="Pfam" id="PF04230">
    <property type="entry name" value="PS_pyruv_trans"/>
    <property type="match status" value="1"/>
</dbReference>
<dbReference type="PANTHER" id="PTHR36836">
    <property type="entry name" value="COLANIC ACID BIOSYNTHESIS PROTEIN WCAK"/>
    <property type="match status" value="1"/>
</dbReference>
<evidence type="ECO:0000313" key="2">
    <source>
        <dbReference type="EMBL" id="REE03774.1"/>
    </source>
</evidence>
<dbReference type="GO" id="GO:0016740">
    <property type="term" value="F:transferase activity"/>
    <property type="evidence" value="ECO:0007669"/>
    <property type="project" value="UniProtKB-KW"/>
</dbReference>
<proteinExistence type="predicted"/>
<accession>A0A3D9LDM1</accession>
<protein>
    <submittedName>
        <fullName evidence="2">Polysaccharide pyruvyl transferase WcaK-like protein</fullName>
    </submittedName>
</protein>
<sequence>MILLGEAGNYGDDLILISVLHSISKTFPESKATFLSFGNPIPLEEVRQHISLPRELKRVAPVRDWPWSRALQENFAEADVMIVGGGGLIQTWQHSLKPYQWLRHLPDTPAPVIGVGLGLGPVSKDWVQYFRKHDSPFDVLHVRDRQSQELALDFGWNAEIAADFIDEHFLEQLITPMRPKAPSNSLGVALRAWPGLSAQELASHIESVQAQHEIDVVKFFVLESKAGRGPDVEFTHQVATLLASTATEIHIYTSDNIVDFTQEICSTRIAISMKLHSSAVWGYLGVPMYPIVYAPKISSYFGVPYTGLSVFKETVDPAPHSDYPRSEDALTQALNTLGSISAPVQRTTFTPASRLRFQLKGLVIDGTNKIRRSLRRR</sequence>
<organism evidence="2 3">
    <name type="scientific">Citricoccus muralis</name>
    <dbReference type="NCBI Taxonomy" id="169134"/>
    <lineage>
        <taxon>Bacteria</taxon>
        <taxon>Bacillati</taxon>
        <taxon>Actinomycetota</taxon>
        <taxon>Actinomycetes</taxon>
        <taxon>Micrococcales</taxon>
        <taxon>Micrococcaceae</taxon>
        <taxon>Citricoccus</taxon>
    </lineage>
</organism>
<dbReference type="AlphaFoldDB" id="A0A3D9LDM1"/>
<dbReference type="EMBL" id="QREH01000001">
    <property type="protein sequence ID" value="REE03774.1"/>
    <property type="molecule type" value="Genomic_DNA"/>
</dbReference>
<evidence type="ECO:0000313" key="3">
    <source>
        <dbReference type="Proteomes" id="UP000256727"/>
    </source>
</evidence>
<keyword evidence="3" id="KW-1185">Reference proteome</keyword>
<comment type="caution">
    <text evidence="2">The sequence shown here is derived from an EMBL/GenBank/DDBJ whole genome shotgun (WGS) entry which is preliminary data.</text>
</comment>
<keyword evidence="2" id="KW-0808">Transferase</keyword>
<evidence type="ECO:0000259" key="1">
    <source>
        <dbReference type="Pfam" id="PF04230"/>
    </source>
</evidence>
<dbReference type="PANTHER" id="PTHR36836:SF1">
    <property type="entry name" value="COLANIC ACID BIOSYNTHESIS PROTEIN WCAK"/>
    <property type="match status" value="1"/>
</dbReference>
<name>A0A3D9LDM1_9MICC</name>
<dbReference type="InterPro" id="IPR007345">
    <property type="entry name" value="Polysacch_pyruvyl_Trfase"/>
</dbReference>